<gene>
    <name evidence="15" type="ORF">EDS130_LOCUS697</name>
</gene>
<dbReference type="PANTHER" id="PTHR24350">
    <property type="entry name" value="SERINE/THREONINE-PROTEIN KINASE IAL-RELATED"/>
    <property type="match status" value="1"/>
</dbReference>
<comment type="caution">
    <text evidence="15">The sequence shown here is derived from an EMBL/GenBank/DDBJ whole genome shotgun (WGS) entry which is preliminary data.</text>
</comment>
<evidence type="ECO:0000256" key="13">
    <source>
        <dbReference type="SAM" id="MobiDB-lite"/>
    </source>
</evidence>
<feature type="binding site" evidence="9">
    <location>
        <begin position="193"/>
        <end position="195"/>
    </location>
    <ligand>
        <name>ATP</name>
        <dbReference type="ChEBI" id="CHEBI:30616"/>
    </ligand>
</feature>
<evidence type="ECO:0000256" key="9">
    <source>
        <dbReference type="PIRSR" id="PIRSR630616-2"/>
    </source>
</evidence>
<evidence type="ECO:0000256" key="4">
    <source>
        <dbReference type="ARBA" id="ARBA00022777"/>
    </source>
</evidence>
<dbReference type="Gene3D" id="3.30.200.20">
    <property type="entry name" value="Phosphorylase Kinase, domain 1"/>
    <property type="match status" value="1"/>
</dbReference>
<organism evidence="15 16">
    <name type="scientific">Adineta ricciae</name>
    <name type="common">Rotifer</name>
    <dbReference type="NCBI Taxonomy" id="249248"/>
    <lineage>
        <taxon>Eukaryota</taxon>
        <taxon>Metazoa</taxon>
        <taxon>Spiralia</taxon>
        <taxon>Gnathifera</taxon>
        <taxon>Rotifera</taxon>
        <taxon>Eurotatoria</taxon>
        <taxon>Bdelloidea</taxon>
        <taxon>Adinetida</taxon>
        <taxon>Adinetidae</taxon>
        <taxon>Adineta</taxon>
    </lineage>
</organism>
<feature type="domain" description="Protein kinase" evidence="14">
    <location>
        <begin position="115"/>
        <end position="378"/>
    </location>
</feature>
<sequence length="402" mass="45745">MSAIKRFFSSHKTSSNVKNNQNQQQDSHVSQSKLPAINTTSAVPVDKVTVATEIVENDESKENMASPPFPSIDIPLKSDTTAISPTTSPTSEPVLASNHEEKRSIKSSSWTVEDFEIGNLLGRGRFGYVYCGREKQTRFVVALKILFKAQLKNSKMEQQVKREIEIQSNLKHPNILRLYGFFHDEQRIYLLLEYAPGGELYRRMQTEKTLRESEAAGYVYQLCNALNYLHTKRVRLNNPICLCKNHVIVDIKPENILIGKYGILKLADFGWSAESTSTCKRTTLCGTLDYLPPEMLNGNGYDEKIDLWCLGVLTYEMIIGKPPFDSQTQHETIRMIRSIELTFPTGTSSDLRDVITKLLRRNPSDRLPLKDVAQHVWIIKNADIAAIEESYIKRKKTLNRES</sequence>
<dbReference type="Gene3D" id="1.10.510.10">
    <property type="entry name" value="Transferase(Phosphotransferase) domain 1"/>
    <property type="match status" value="1"/>
</dbReference>
<feature type="binding site" evidence="9">
    <location>
        <position position="125"/>
    </location>
    <ligand>
        <name>ATP</name>
        <dbReference type="ChEBI" id="CHEBI:30616"/>
    </ligand>
</feature>
<dbReference type="GO" id="GO:0005524">
    <property type="term" value="F:ATP binding"/>
    <property type="evidence" value="ECO:0007669"/>
    <property type="project" value="UniProtKB-UniRule"/>
</dbReference>
<comment type="similarity">
    <text evidence="12">Belongs to the protein kinase superfamily. Ser/Thr protein kinase family. Aurora subfamily.</text>
</comment>
<evidence type="ECO:0000256" key="3">
    <source>
        <dbReference type="ARBA" id="ARBA00022741"/>
    </source>
</evidence>
<feature type="region of interest" description="Disordered" evidence="13">
    <location>
        <begin position="54"/>
        <end position="100"/>
    </location>
</feature>
<comment type="catalytic activity">
    <reaction evidence="7 12">
        <text>L-seryl-[protein] + ATP = O-phospho-L-seryl-[protein] + ADP + H(+)</text>
        <dbReference type="Rhea" id="RHEA:17989"/>
        <dbReference type="Rhea" id="RHEA-COMP:9863"/>
        <dbReference type="Rhea" id="RHEA-COMP:11604"/>
        <dbReference type="ChEBI" id="CHEBI:15378"/>
        <dbReference type="ChEBI" id="CHEBI:29999"/>
        <dbReference type="ChEBI" id="CHEBI:30616"/>
        <dbReference type="ChEBI" id="CHEBI:83421"/>
        <dbReference type="ChEBI" id="CHEBI:456216"/>
        <dbReference type="EC" id="2.7.11.1"/>
    </reaction>
</comment>
<evidence type="ECO:0000259" key="14">
    <source>
        <dbReference type="PROSITE" id="PS50011"/>
    </source>
</evidence>
<protein>
    <recommendedName>
        <fullName evidence="12">Aurora kinase</fullName>
        <ecNumber evidence="12">2.7.11.1</ecNumber>
    </recommendedName>
</protein>
<dbReference type="InterPro" id="IPR030616">
    <property type="entry name" value="Aur-like"/>
</dbReference>
<accession>A0A813MSH9</accession>
<dbReference type="InterPro" id="IPR017441">
    <property type="entry name" value="Protein_kinase_ATP_BS"/>
</dbReference>
<name>A0A813MSH9_ADIRI</name>
<evidence type="ECO:0000313" key="15">
    <source>
        <dbReference type="EMBL" id="CAF0725963.1"/>
    </source>
</evidence>
<dbReference type="InterPro" id="IPR011009">
    <property type="entry name" value="Kinase-like_dom_sf"/>
</dbReference>
<feature type="cross-link" description="Glycyl lysine isopeptide (Lys-Gly) (interchain with G-Cter in SUMO2)" evidence="10">
    <location>
        <position position="252"/>
    </location>
</feature>
<dbReference type="InterPro" id="IPR000719">
    <property type="entry name" value="Prot_kinase_dom"/>
</dbReference>
<feature type="binding site" evidence="9 11">
    <location>
        <position position="144"/>
    </location>
    <ligand>
        <name>ATP</name>
        <dbReference type="ChEBI" id="CHEBI:30616"/>
    </ligand>
</feature>
<evidence type="ECO:0000256" key="6">
    <source>
        <dbReference type="ARBA" id="ARBA00047899"/>
    </source>
</evidence>
<dbReference type="Pfam" id="PF00069">
    <property type="entry name" value="Pkinase"/>
    <property type="match status" value="1"/>
</dbReference>
<evidence type="ECO:0000256" key="1">
    <source>
        <dbReference type="ARBA" id="ARBA00022527"/>
    </source>
</evidence>
<comment type="catalytic activity">
    <reaction evidence="6 12">
        <text>L-threonyl-[protein] + ATP = O-phospho-L-threonyl-[protein] + ADP + H(+)</text>
        <dbReference type="Rhea" id="RHEA:46608"/>
        <dbReference type="Rhea" id="RHEA-COMP:11060"/>
        <dbReference type="Rhea" id="RHEA-COMP:11605"/>
        <dbReference type="ChEBI" id="CHEBI:15378"/>
        <dbReference type="ChEBI" id="CHEBI:30013"/>
        <dbReference type="ChEBI" id="CHEBI:30616"/>
        <dbReference type="ChEBI" id="CHEBI:61977"/>
        <dbReference type="ChEBI" id="CHEBI:456216"/>
        <dbReference type="EC" id="2.7.11.1"/>
    </reaction>
</comment>
<feature type="region of interest" description="Disordered" evidence="13">
    <location>
        <begin position="1"/>
        <end position="40"/>
    </location>
</feature>
<feature type="compositionally biased region" description="Low complexity" evidence="13">
    <location>
        <begin position="80"/>
        <end position="93"/>
    </location>
</feature>
<dbReference type="SMART" id="SM00220">
    <property type="entry name" value="S_TKc"/>
    <property type="match status" value="1"/>
</dbReference>
<dbReference type="PROSITE" id="PS00107">
    <property type="entry name" value="PROTEIN_KINASE_ATP"/>
    <property type="match status" value="1"/>
</dbReference>
<evidence type="ECO:0000256" key="12">
    <source>
        <dbReference type="RuleBase" id="RU367134"/>
    </source>
</evidence>
<keyword evidence="4 12" id="KW-0418">Kinase</keyword>
<dbReference type="FunFam" id="3.30.200.20:FF:000042">
    <property type="entry name" value="Aurora kinase A"/>
    <property type="match status" value="1"/>
</dbReference>
<evidence type="ECO:0000256" key="7">
    <source>
        <dbReference type="ARBA" id="ARBA00048679"/>
    </source>
</evidence>
<feature type="active site" description="Proton acceptor" evidence="8">
    <location>
        <position position="250"/>
    </location>
</feature>
<evidence type="ECO:0000313" key="16">
    <source>
        <dbReference type="Proteomes" id="UP000663852"/>
    </source>
</evidence>
<proteinExistence type="inferred from homology"/>
<dbReference type="EMBL" id="CAJNOJ010000002">
    <property type="protein sequence ID" value="CAF0725963.1"/>
    <property type="molecule type" value="Genomic_DNA"/>
</dbReference>
<feature type="compositionally biased region" description="Polar residues" evidence="13">
    <location>
        <begin position="26"/>
        <end position="40"/>
    </location>
</feature>
<dbReference type="PROSITE" id="PS50011">
    <property type="entry name" value="PROTEIN_KINASE_DOM"/>
    <property type="match status" value="1"/>
</dbReference>
<dbReference type="GO" id="GO:0004674">
    <property type="term" value="F:protein serine/threonine kinase activity"/>
    <property type="evidence" value="ECO:0007669"/>
    <property type="project" value="UniProtKB-KW"/>
</dbReference>
<feature type="binding site" evidence="9">
    <location>
        <begin position="254"/>
        <end position="255"/>
    </location>
    <ligand>
        <name>ATP</name>
        <dbReference type="ChEBI" id="CHEBI:30616"/>
    </ligand>
</feature>
<keyword evidence="2 12" id="KW-0808">Transferase</keyword>
<dbReference type="Proteomes" id="UP000663852">
    <property type="component" value="Unassembled WGS sequence"/>
</dbReference>
<evidence type="ECO:0000256" key="5">
    <source>
        <dbReference type="ARBA" id="ARBA00022840"/>
    </source>
</evidence>
<dbReference type="CDD" id="cd14007">
    <property type="entry name" value="STKc_Aurora"/>
    <property type="match status" value="1"/>
</dbReference>
<dbReference type="EC" id="2.7.11.1" evidence="12"/>
<evidence type="ECO:0000256" key="8">
    <source>
        <dbReference type="PIRSR" id="PIRSR630616-1"/>
    </source>
</evidence>
<dbReference type="FunFam" id="1.10.510.10:FF:000235">
    <property type="entry name" value="Serine/threonine-protein kinase ark1"/>
    <property type="match status" value="1"/>
</dbReference>
<keyword evidence="1 12" id="KW-0723">Serine/threonine-protein kinase</keyword>
<dbReference type="SUPFAM" id="SSF56112">
    <property type="entry name" value="Protein kinase-like (PK-like)"/>
    <property type="match status" value="1"/>
</dbReference>
<keyword evidence="3 9" id="KW-0547">Nucleotide-binding</keyword>
<evidence type="ECO:0000256" key="11">
    <source>
        <dbReference type="PROSITE-ProRule" id="PRU10141"/>
    </source>
</evidence>
<reference evidence="15" key="1">
    <citation type="submission" date="2021-02" db="EMBL/GenBank/DDBJ databases">
        <authorList>
            <person name="Nowell W R."/>
        </authorList>
    </citation>
    <scope>NUCLEOTIDE SEQUENCE</scope>
</reference>
<evidence type="ECO:0000256" key="2">
    <source>
        <dbReference type="ARBA" id="ARBA00022679"/>
    </source>
</evidence>
<evidence type="ECO:0000256" key="10">
    <source>
        <dbReference type="PIRSR" id="PIRSR630616-3"/>
    </source>
</evidence>
<feature type="binding site" evidence="9">
    <location>
        <position position="268"/>
    </location>
    <ligand>
        <name>ATP</name>
        <dbReference type="ChEBI" id="CHEBI:30616"/>
    </ligand>
</feature>
<dbReference type="AlphaFoldDB" id="A0A813MSH9"/>
<dbReference type="OrthoDB" id="377346at2759"/>
<keyword evidence="5 9" id="KW-0067">ATP-binding</keyword>